<name>A0A6G1IBV5_9PEZI</name>
<evidence type="ECO:0000256" key="2">
    <source>
        <dbReference type="ARBA" id="ARBA00004496"/>
    </source>
</evidence>
<dbReference type="InterPro" id="IPR050147">
    <property type="entry name" value="Ser/Thr_Dehydratase"/>
</dbReference>
<keyword evidence="6" id="KW-0312">Gluconeogenesis</keyword>
<evidence type="ECO:0000256" key="1">
    <source>
        <dbReference type="ARBA" id="ARBA00001933"/>
    </source>
</evidence>
<feature type="domain" description="Tryptophan synthase beta chain-like PALP" evidence="12">
    <location>
        <begin position="13"/>
        <end position="287"/>
    </location>
</feature>
<dbReference type="OrthoDB" id="7773036at2759"/>
<dbReference type="Pfam" id="PF00291">
    <property type="entry name" value="PALP"/>
    <property type="match status" value="1"/>
</dbReference>
<dbReference type="GO" id="GO:0004794">
    <property type="term" value="F:threonine deaminase activity"/>
    <property type="evidence" value="ECO:0007669"/>
    <property type="project" value="TreeGrafter"/>
</dbReference>
<dbReference type="GO" id="GO:0009097">
    <property type="term" value="P:isoleucine biosynthetic process"/>
    <property type="evidence" value="ECO:0007669"/>
    <property type="project" value="TreeGrafter"/>
</dbReference>
<evidence type="ECO:0000256" key="5">
    <source>
        <dbReference type="ARBA" id="ARBA00012093"/>
    </source>
</evidence>
<comment type="cofactor">
    <cofactor evidence="1">
        <name>pyridoxal 5'-phosphate</name>
        <dbReference type="ChEBI" id="CHEBI:597326"/>
    </cofactor>
</comment>
<dbReference type="AlphaFoldDB" id="A0A6G1IBV5"/>
<organism evidence="13 14">
    <name type="scientific">Trichodelitschia bisporula</name>
    <dbReference type="NCBI Taxonomy" id="703511"/>
    <lineage>
        <taxon>Eukaryota</taxon>
        <taxon>Fungi</taxon>
        <taxon>Dikarya</taxon>
        <taxon>Ascomycota</taxon>
        <taxon>Pezizomycotina</taxon>
        <taxon>Dothideomycetes</taxon>
        <taxon>Dothideomycetes incertae sedis</taxon>
        <taxon>Phaeotrichales</taxon>
        <taxon>Phaeotrichaceae</taxon>
        <taxon>Trichodelitschia</taxon>
    </lineage>
</organism>
<protein>
    <recommendedName>
        <fullName evidence="5">L-serine ammonia-lyase</fullName>
        <ecNumber evidence="5">4.3.1.17</ecNumber>
    </recommendedName>
</protein>
<reference evidence="13" key="1">
    <citation type="journal article" date="2020" name="Stud. Mycol.">
        <title>101 Dothideomycetes genomes: a test case for predicting lifestyles and emergence of pathogens.</title>
        <authorList>
            <person name="Haridas S."/>
            <person name="Albert R."/>
            <person name="Binder M."/>
            <person name="Bloem J."/>
            <person name="Labutti K."/>
            <person name="Salamov A."/>
            <person name="Andreopoulos B."/>
            <person name="Baker S."/>
            <person name="Barry K."/>
            <person name="Bills G."/>
            <person name="Bluhm B."/>
            <person name="Cannon C."/>
            <person name="Castanera R."/>
            <person name="Culley D."/>
            <person name="Daum C."/>
            <person name="Ezra D."/>
            <person name="Gonzalez J."/>
            <person name="Henrissat B."/>
            <person name="Kuo A."/>
            <person name="Liang C."/>
            <person name="Lipzen A."/>
            <person name="Lutzoni F."/>
            <person name="Magnuson J."/>
            <person name="Mondo S."/>
            <person name="Nolan M."/>
            <person name="Ohm R."/>
            <person name="Pangilinan J."/>
            <person name="Park H.-J."/>
            <person name="Ramirez L."/>
            <person name="Alfaro M."/>
            <person name="Sun H."/>
            <person name="Tritt A."/>
            <person name="Yoshinaga Y."/>
            <person name="Zwiers L.-H."/>
            <person name="Turgeon B."/>
            <person name="Goodwin S."/>
            <person name="Spatafora J."/>
            <person name="Crous P."/>
            <person name="Grigoriev I."/>
        </authorList>
    </citation>
    <scope>NUCLEOTIDE SEQUENCE</scope>
    <source>
        <strain evidence="13">CBS 262.69</strain>
    </source>
</reference>
<sequence>MTISSALPALWHETPLIESRALSQRAGCRILLKLENLQPSGSFKSRGIGALVLSEARLNPAAHFLSSSGGNAGLACVTAARTLGLPATVVVPESTPPHMIVKLREAGAEDVIQYGETWAEADAYLRGVVLKGCPGGVYVPPFDEPRIWSGNATIVPEVQRQLGGVRPAAVVCSVGGGGLFNGVMEGLDGVGWSDVPVLALETRGADSLAQSLEKGEMVTLPGITSMAKSLGAVRVAERTFEYGVRGNVRSVVVEDREAAWGCLELARRERILAEMATGVNVAVYRDEGNNRGTYTHFASWHVRGTSVYHITEHGKESMLQAGNGTCPGSEAHSTQPEPNTLTQTPSRNVIFKISDRPPDQPGPVHVADVSPGIMSTPYSSTVPISLARRHTGHSPALL</sequence>
<feature type="compositionally biased region" description="Polar residues" evidence="11">
    <location>
        <begin position="331"/>
        <end position="345"/>
    </location>
</feature>
<dbReference type="GO" id="GO:0006094">
    <property type="term" value="P:gluconeogenesis"/>
    <property type="evidence" value="ECO:0007669"/>
    <property type="project" value="UniProtKB-KW"/>
</dbReference>
<dbReference type="Proteomes" id="UP000799640">
    <property type="component" value="Unassembled WGS sequence"/>
</dbReference>
<dbReference type="SUPFAM" id="SSF53686">
    <property type="entry name" value="Tryptophan synthase beta subunit-like PLP-dependent enzymes"/>
    <property type="match status" value="1"/>
</dbReference>
<evidence type="ECO:0000256" key="7">
    <source>
        <dbReference type="ARBA" id="ARBA00022490"/>
    </source>
</evidence>
<keyword evidence="7" id="KW-0963">Cytoplasm</keyword>
<evidence type="ECO:0000256" key="8">
    <source>
        <dbReference type="ARBA" id="ARBA00022898"/>
    </source>
</evidence>
<dbReference type="InterPro" id="IPR001926">
    <property type="entry name" value="TrpB-like_PALP"/>
</dbReference>
<dbReference type="InterPro" id="IPR000634">
    <property type="entry name" value="Ser/Thr_deHydtase_PyrdxlP-BS"/>
</dbReference>
<evidence type="ECO:0000256" key="4">
    <source>
        <dbReference type="ARBA" id="ARBA00010869"/>
    </source>
</evidence>
<dbReference type="EC" id="4.3.1.17" evidence="5"/>
<dbReference type="GO" id="GO:0005737">
    <property type="term" value="C:cytoplasm"/>
    <property type="evidence" value="ECO:0007669"/>
    <property type="project" value="UniProtKB-SubCell"/>
</dbReference>
<dbReference type="GO" id="GO:0006565">
    <property type="term" value="P:L-serine catabolic process"/>
    <property type="evidence" value="ECO:0007669"/>
    <property type="project" value="TreeGrafter"/>
</dbReference>
<keyword evidence="9" id="KW-0456">Lyase</keyword>
<evidence type="ECO:0000313" key="13">
    <source>
        <dbReference type="EMBL" id="KAF2405596.1"/>
    </source>
</evidence>
<dbReference type="Gene3D" id="3.40.50.1100">
    <property type="match status" value="2"/>
</dbReference>
<evidence type="ECO:0000256" key="11">
    <source>
        <dbReference type="SAM" id="MobiDB-lite"/>
    </source>
</evidence>
<comment type="pathway">
    <text evidence="3">Carbohydrate biosynthesis; gluconeogenesis.</text>
</comment>
<evidence type="ECO:0000256" key="3">
    <source>
        <dbReference type="ARBA" id="ARBA00004742"/>
    </source>
</evidence>
<evidence type="ECO:0000256" key="6">
    <source>
        <dbReference type="ARBA" id="ARBA00022432"/>
    </source>
</evidence>
<dbReference type="PANTHER" id="PTHR48078:SF2">
    <property type="entry name" value="CATABOLIC L-SERINE_THREONINE DEHYDRATASE"/>
    <property type="match status" value="1"/>
</dbReference>
<dbReference type="PANTHER" id="PTHR48078">
    <property type="entry name" value="THREONINE DEHYDRATASE, MITOCHONDRIAL-RELATED"/>
    <property type="match status" value="1"/>
</dbReference>
<feature type="region of interest" description="Disordered" evidence="11">
    <location>
        <begin position="318"/>
        <end position="345"/>
    </location>
</feature>
<dbReference type="PROSITE" id="PS00165">
    <property type="entry name" value="DEHYDRATASE_SER_THR"/>
    <property type="match status" value="1"/>
</dbReference>
<keyword evidence="14" id="KW-1185">Reference proteome</keyword>
<comment type="subcellular location">
    <subcellularLocation>
        <location evidence="2">Cytoplasm</location>
    </subcellularLocation>
</comment>
<evidence type="ECO:0000256" key="9">
    <source>
        <dbReference type="ARBA" id="ARBA00023239"/>
    </source>
</evidence>
<evidence type="ECO:0000256" key="10">
    <source>
        <dbReference type="ARBA" id="ARBA00049406"/>
    </source>
</evidence>
<accession>A0A6G1IBV5</accession>
<evidence type="ECO:0000313" key="14">
    <source>
        <dbReference type="Proteomes" id="UP000799640"/>
    </source>
</evidence>
<dbReference type="InterPro" id="IPR036052">
    <property type="entry name" value="TrpB-like_PALP_sf"/>
</dbReference>
<gene>
    <name evidence="13" type="ORF">EJ06DRAFT_31151</name>
</gene>
<comment type="catalytic activity">
    <reaction evidence="10">
        <text>L-serine = pyruvate + NH4(+)</text>
        <dbReference type="Rhea" id="RHEA:19169"/>
        <dbReference type="ChEBI" id="CHEBI:15361"/>
        <dbReference type="ChEBI" id="CHEBI:28938"/>
        <dbReference type="ChEBI" id="CHEBI:33384"/>
        <dbReference type="EC" id="4.3.1.17"/>
    </reaction>
</comment>
<dbReference type="GO" id="GO:0003941">
    <property type="term" value="F:L-serine ammonia-lyase activity"/>
    <property type="evidence" value="ECO:0007669"/>
    <property type="project" value="UniProtKB-EC"/>
</dbReference>
<evidence type="ECO:0000259" key="12">
    <source>
        <dbReference type="Pfam" id="PF00291"/>
    </source>
</evidence>
<dbReference type="EMBL" id="ML996687">
    <property type="protein sequence ID" value="KAF2405596.1"/>
    <property type="molecule type" value="Genomic_DNA"/>
</dbReference>
<dbReference type="GO" id="GO:0006567">
    <property type="term" value="P:L-threonine catabolic process"/>
    <property type="evidence" value="ECO:0007669"/>
    <property type="project" value="TreeGrafter"/>
</dbReference>
<dbReference type="FunFam" id="3.40.50.1100:FF:000040">
    <property type="entry name" value="L-serine dehydratase, putative"/>
    <property type="match status" value="1"/>
</dbReference>
<proteinExistence type="inferred from homology"/>
<comment type="similarity">
    <text evidence="4">Belongs to the serine/threonine dehydratase family.</text>
</comment>
<dbReference type="GO" id="GO:0030170">
    <property type="term" value="F:pyridoxal phosphate binding"/>
    <property type="evidence" value="ECO:0007669"/>
    <property type="project" value="InterPro"/>
</dbReference>
<keyword evidence="8" id="KW-0663">Pyridoxal phosphate</keyword>